<evidence type="ECO:0000259" key="1">
    <source>
        <dbReference type="Pfam" id="PF10107"/>
    </source>
</evidence>
<dbReference type="EMBL" id="SSDS01000092">
    <property type="protein sequence ID" value="TXG75943.1"/>
    <property type="molecule type" value="Genomic_DNA"/>
</dbReference>
<protein>
    <recommendedName>
        <fullName evidence="1">Holliday junction resolvase-related domain-containing protein</fullName>
    </recommendedName>
</protein>
<dbReference type="Proteomes" id="UP000321026">
    <property type="component" value="Unassembled WGS sequence"/>
</dbReference>
<organism evidence="2 3">
    <name type="scientific">Candidatus Dojkabacteria bacterium</name>
    <dbReference type="NCBI Taxonomy" id="2099670"/>
    <lineage>
        <taxon>Bacteria</taxon>
        <taxon>Candidatus Dojkabacteria</taxon>
    </lineage>
</organism>
<dbReference type="AlphaFoldDB" id="A0A5C7J368"/>
<evidence type="ECO:0000313" key="2">
    <source>
        <dbReference type="EMBL" id="TXG75943.1"/>
    </source>
</evidence>
<dbReference type="Pfam" id="PF10107">
    <property type="entry name" value="Endonuc_Holl"/>
    <property type="match status" value="1"/>
</dbReference>
<reference evidence="2 3" key="1">
    <citation type="submission" date="2018-09" db="EMBL/GenBank/DDBJ databases">
        <title>Metagenome Assembled Genomes from an Advanced Water Purification Facility.</title>
        <authorList>
            <person name="Stamps B.W."/>
            <person name="Spear J.R."/>
        </authorList>
    </citation>
    <scope>NUCLEOTIDE SEQUENCE [LARGE SCALE GENOMIC DNA]</scope>
    <source>
        <strain evidence="2">Bin_63_2</strain>
    </source>
</reference>
<evidence type="ECO:0000313" key="3">
    <source>
        <dbReference type="Proteomes" id="UP000321026"/>
    </source>
</evidence>
<dbReference type="InterPro" id="IPR019287">
    <property type="entry name" value="Hday_junct_resolvase-rel_dom"/>
</dbReference>
<accession>A0A5C7J368</accession>
<proteinExistence type="predicted"/>
<gene>
    <name evidence="2" type="ORF">E6Q11_05890</name>
</gene>
<sequence length="200" mass="23001">MILLLSLICSSFLLIVVSYFLWRAKSELVSKELQLAKISGELTHTHTDISNLHASIEGLTNLLTDKERVYKDDLQLAKRTIEEHYKDQMEVWKKTELEKTVKESVNKSRSILRGKTTEHFAPISEEFLKEFIPSDAKFIGSPIDYIIFSGAGSITDGEEKEIEIIFMDIKTGKARLTKVQRAIKKAVEEKRIRWKTLEIT</sequence>
<feature type="domain" description="Holliday junction resolvase-related" evidence="1">
    <location>
        <begin position="60"/>
        <end position="198"/>
    </location>
</feature>
<name>A0A5C7J368_9BACT</name>
<comment type="caution">
    <text evidence="2">The sequence shown here is derived from an EMBL/GenBank/DDBJ whole genome shotgun (WGS) entry which is preliminary data.</text>
</comment>